<protein>
    <recommendedName>
        <fullName evidence="2">MSP domain-containing protein</fullName>
    </recommendedName>
</protein>
<accession>A0A2U1P297</accession>
<dbReference type="GO" id="GO:0090158">
    <property type="term" value="P:endoplasmic reticulum membrane organization"/>
    <property type="evidence" value="ECO:0007669"/>
    <property type="project" value="TreeGrafter"/>
</dbReference>
<evidence type="ECO:0000256" key="1">
    <source>
        <dbReference type="ARBA" id="ARBA00008932"/>
    </source>
</evidence>
<evidence type="ECO:0000313" key="4">
    <source>
        <dbReference type="Proteomes" id="UP000245207"/>
    </source>
</evidence>
<dbReference type="AlphaFoldDB" id="A0A2U1P297"/>
<evidence type="ECO:0000259" key="2">
    <source>
        <dbReference type="PROSITE" id="PS50202"/>
    </source>
</evidence>
<dbReference type="PANTHER" id="PTHR10809">
    <property type="entry name" value="VESICLE-ASSOCIATED MEMBRANE PROTEIN-ASSOCIATED PROTEIN"/>
    <property type="match status" value="1"/>
</dbReference>
<name>A0A2U1P297_ARTAN</name>
<dbReference type="GO" id="GO:0005789">
    <property type="term" value="C:endoplasmic reticulum membrane"/>
    <property type="evidence" value="ECO:0007669"/>
    <property type="project" value="InterPro"/>
</dbReference>
<sequence>MNVLFGEYHPRQQQSLTTYHYFGEIQPEEVRFIFKPKRKISCTVKLFNGSDTGYLAFKVNDDANANLYHVEPNVGVIKPWSTCQVQFTRKAQDVMPPPNEIAKETFLLQRAWYSEDISVKAVSNMFLRGHENVNVRKLKVVLEEELKVKVSRFIKSMMSKIAKLNCFKTPKVKE</sequence>
<organism evidence="3 4">
    <name type="scientific">Artemisia annua</name>
    <name type="common">Sweet wormwood</name>
    <dbReference type="NCBI Taxonomy" id="35608"/>
    <lineage>
        <taxon>Eukaryota</taxon>
        <taxon>Viridiplantae</taxon>
        <taxon>Streptophyta</taxon>
        <taxon>Embryophyta</taxon>
        <taxon>Tracheophyta</taxon>
        <taxon>Spermatophyta</taxon>
        <taxon>Magnoliopsida</taxon>
        <taxon>eudicotyledons</taxon>
        <taxon>Gunneridae</taxon>
        <taxon>Pentapetalae</taxon>
        <taxon>asterids</taxon>
        <taxon>campanulids</taxon>
        <taxon>Asterales</taxon>
        <taxon>Asteraceae</taxon>
        <taxon>Asteroideae</taxon>
        <taxon>Anthemideae</taxon>
        <taxon>Artemisiinae</taxon>
        <taxon>Artemisia</taxon>
    </lineage>
</organism>
<dbReference type="OrthoDB" id="264603at2759"/>
<dbReference type="Gene3D" id="2.60.40.10">
    <property type="entry name" value="Immunoglobulins"/>
    <property type="match status" value="1"/>
</dbReference>
<dbReference type="GO" id="GO:0005886">
    <property type="term" value="C:plasma membrane"/>
    <property type="evidence" value="ECO:0007669"/>
    <property type="project" value="TreeGrafter"/>
</dbReference>
<dbReference type="InterPro" id="IPR016763">
    <property type="entry name" value="VAP"/>
</dbReference>
<comment type="similarity">
    <text evidence="1">Belongs to the VAMP-associated protein (VAP) (TC 9.B.17) family.</text>
</comment>
<feature type="domain" description="MSP" evidence="2">
    <location>
        <begin position="22"/>
        <end position="143"/>
    </location>
</feature>
<dbReference type="GO" id="GO:0061817">
    <property type="term" value="P:endoplasmic reticulum-plasma membrane tethering"/>
    <property type="evidence" value="ECO:0007669"/>
    <property type="project" value="TreeGrafter"/>
</dbReference>
<evidence type="ECO:0000313" key="3">
    <source>
        <dbReference type="EMBL" id="PWA79886.1"/>
    </source>
</evidence>
<dbReference type="Pfam" id="PF00635">
    <property type="entry name" value="Motile_Sperm"/>
    <property type="match status" value="1"/>
</dbReference>
<dbReference type="SUPFAM" id="SSF49354">
    <property type="entry name" value="PapD-like"/>
    <property type="match status" value="1"/>
</dbReference>
<dbReference type="PANTHER" id="PTHR10809:SF162">
    <property type="entry name" value="VESICLE-ASSOCIATED PROTEIN 1-1-LIKE"/>
    <property type="match status" value="1"/>
</dbReference>
<proteinExistence type="inferred from homology"/>
<dbReference type="InterPro" id="IPR000535">
    <property type="entry name" value="MSP_dom"/>
</dbReference>
<dbReference type="EMBL" id="PKPP01001791">
    <property type="protein sequence ID" value="PWA79886.1"/>
    <property type="molecule type" value="Genomic_DNA"/>
</dbReference>
<dbReference type="STRING" id="35608.A0A2U1P297"/>
<reference evidence="3 4" key="1">
    <citation type="journal article" date="2018" name="Mol. Plant">
        <title>The genome of Artemisia annua provides insight into the evolution of Asteraceae family and artemisinin biosynthesis.</title>
        <authorList>
            <person name="Shen Q."/>
            <person name="Zhang L."/>
            <person name="Liao Z."/>
            <person name="Wang S."/>
            <person name="Yan T."/>
            <person name="Shi P."/>
            <person name="Liu M."/>
            <person name="Fu X."/>
            <person name="Pan Q."/>
            <person name="Wang Y."/>
            <person name="Lv Z."/>
            <person name="Lu X."/>
            <person name="Zhang F."/>
            <person name="Jiang W."/>
            <person name="Ma Y."/>
            <person name="Chen M."/>
            <person name="Hao X."/>
            <person name="Li L."/>
            <person name="Tang Y."/>
            <person name="Lv G."/>
            <person name="Zhou Y."/>
            <person name="Sun X."/>
            <person name="Brodelius P.E."/>
            <person name="Rose J.K.C."/>
            <person name="Tang K."/>
        </authorList>
    </citation>
    <scope>NUCLEOTIDE SEQUENCE [LARGE SCALE GENOMIC DNA]</scope>
    <source>
        <strain evidence="4">cv. Huhao1</strain>
        <tissue evidence="3">Leaf</tissue>
    </source>
</reference>
<dbReference type="InterPro" id="IPR008962">
    <property type="entry name" value="PapD-like_sf"/>
</dbReference>
<dbReference type="Proteomes" id="UP000245207">
    <property type="component" value="Unassembled WGS sequence"/>
</dbReference>
<dbReference type="PROSITE" id="PS50202">
    <property type="entry name" value="MSP"/>
    <property type="match status" value="1"/>
</dbReference>
<keyword evidence="4" id="KW-1185">Reference proteome</keyword>
<comment type="caution">
    <text evidence="3">The sequence shown here is derived from an EMBL/GenBank/DDBJ whole genome shotgun (WGS) entry which is preliminary data.</text>
</comment>
<gene>
    <name evidence="3" type="ORF">CTI12_AA202280</name>
</gene>
<dbReference type="InterPro" id="IPR013783">
    <property type="entry name" value="Ig-like_fold"/>
</dbReference>